<proteinExistence type="predicted"/>
<evidence type="ECO:0000313" key="1">
    <source>
        <dbReference type="EMBL" id="JAH63270.1"/>
    </source>
</evidence>
<dbReference type="AlphaFoldDB" id="A0A0E9UDI5"/>
<organism evidence="1">
    <name type="scientific">Anguilla anguilla</name>
    <name type="common">European freshwater eel</name>
    <name type="synonym">Muraena anguilla</name>
    <dbReference type="NCBI Taxonomy" id="7936"/>
    <lineage>
        <taxon>Eukaryota</taxon>
        <taxon>Metazoa</taxon>
        <taxon>Chordata</taxon>
        <taxon>Craniata</taxon>
        <taxon>Vertebrata</taxon>
        <taxon>Euteleostomi</taxon>
        <taxon>Actinopterygii</taxon>
        <taxon>Neopterygii</taxon>
        <taxon>Teleostei</taxon>
        <taxon>Anguilliformes</taxon>
        <taxon>Anguillidae</taxon>
        <taxon>Anguilla</taxon>
    </lineage>
</organism>
<dbReference type="EMBL" id="GBXM01045307">
    <property type="protein sequence ID" value="JAH63270.1"/>
    <property type="molecule type" value="Transcribed_RNA"/>
</dbReference>
<reference evidence="1" key="1">
    <citation type="submission" date="2014-11" db="EMBL/GenBank/DDBJ databases">
        <authorList>
            <person name="Amaro Gonzalez C."/>
        </authorList>
    </citation>
    <scope>NUCLEOTIDE SEQUENCE</scope>
</reference>
<accession>A0A0E9UDI5</accession>
<sequence>MLALISSACRPCAAYSQCGSESQLFCLAAFFKIN</sequence>
<reference evidence="1" key="2">
    <citation type="journal article" date="2015" name="Fish Shellfish Immunol.">
        <title>Early steps in the European eel (Anguilla anguilla)-Vibrio vulnificus interaction in the gills: Role of the RtxA13 toxin.</title>
        <authorList>
            <person name="Callol A."/>
            <person name="Pajuelo D."/>
            <person name="Ebbesson L."/>
            <person name="Teles M."/>
            <person name="MacKenzie S."/>
            <person name="Amaro C."/>
        </authorList>
    </citation>
    <scope>NUCLEOTIDE SEQUENCE</scope>
</reference>
<name>A0A0E9UDI5_ANGAN</name>
<protein>
    <submittedName>
        <fullName evidence="1">Uncharacterized protein</fullName>
    </submittedName>
</protein>